<gene>
    <name evidence="1" type="ORF">B296_00006915</name>
</gene>
<comment type="caution">
    <text evidence="1">The sequence shown here is derived from an EMBL/GenBank/DDBJ whole genome shotgun (WGS) entry which is preliminary data.</text>
</comment>
<dbReference type="Proteomes" id="UP000287651">
    <property type="component" value="Unassembled WGS sequence"/>
</dbReference>
<dbReference type="AlphaFoldDB" id="A0A426ZVK6"/>
<evidence type="ECO:0000313" key="2">
    <source>
        <dbReference type="Proteomes" id="UP000287651"/>
    </source>
</evidence>
<sequence length="179" mass="20240">MREIHAKVLVFLLSHPKEGHGDWFRLGASEEGHDDWFRLGASEEVHLELSREMIKRVDSCERQPIVPPLSDPICGCILMESMESEESVSESGSHLRTKGGEVAVPGLTRRSVESREGCLPRGCRQLGMTWSSGKIRGVYWARRCSDRLGVPSSFRGRVPVRKDLRWGEGLLTRSLRWLS</sequence>
<protein>
    <submittedName>
        <fullName evidence="1">Uncharacterized protein</fullName>
    </submittedName>
</protein>
<name>A0A426ZVK6_ENSVE</name>
<organism evidence="1 2">
    <name type="scientific">Ensete ventricosum</name>
    <name type="common">Abyssinian banana</name>
    <name type="synonym">Musa ensete</name>
    <dbReference type="NCBI Taxonomy" id="4639"/>
    <lineage>
        <taxon>Eukaryota</taxon>
        <taxon>Viridiplantae</taxon>
        <taxon>Streptophyta</taxon>
        <taxon>Embryophyta</taxon>
        <taxon>Tracheophyta</taxon>
        <taxon>Spermatophyta</taxon>
        <taxon>Magnoliopsida</taxon>
        <taxon>Liliopsida</taxon>
        <taxon>Zingiberales</taxon>
        <taxon>Musaceae</taxon>
        <taxon>Ensete</taxon>
    </lineage>
</organism>
<proteinExistence type="predicted"/>
<evidence type="ECO:0000313" key="1">
    <source>
        <dbReference type="EMBL" id="RRT68014.1"/>
    </source>
</evidence>
<accession>A0A426ZVK6</accession>
<reference evidence="1 2" key="1">
    <citation type="journal article" date="2014" name="Agronomy (Basel)">
        <title>A Draft Genome Sequence for Ensete ventricosum, the Drought-Tolerant Tree Against Hunger.</title>
        <authorList>
            <person name="Harrison J."/>
            <person name="Moore K.A."/>
            <person name="Paszkiewicz K."/>
            <person name="Jones T."/>
            <person name="Grant M."/>
            <person name="Ambacheew D."/>
            <person name="Muzemil S."/>
            <person name="Studholme D.J."/>
        </authorList>
    </citation>
    <scope>NUCLEOTIDE SEQUENCE [LARGE SCALE GENOMIC DNA]</scope>
</reference>
<dbReference type="EMBL" id="AMZH03004840">
    <property type="protein sequence ID" value="RRT68014.1"/>
    <property type="molecule type" value="Genomic_DNA"/>
</dbReference>